<dbReference type="InterPro" id="IPR050312">
    <property type="entry name" value="IolE/XylAMocC-like"/>
</dbReference>
<proteinExistence type="predicted"/>
<dbReference type="EC" id="4.2.1.44" evidence="2"/>
<keyword evidence="3" id="KW-1185">Reference proteome</keyword>
<accession>A0ABU0H6Y5</accession>
<dbReference type="InterPro" id="IPR013022">
    <property type="entry name" value="Xyl_isomerase-like_TIM-brl"/>
</dbReference>
<dbReference type="Pfam" id="PF01261">
    <property type="entry name" value="AP_endonuc_2"/>
    <property type="match status" value="1"/>
</dbReference>
<evidence type="ECO:0000313" key="2">
    <source>
        <dbReference type="EMBL" id="MDQ0438045.1"/>
    </source>
</evidence>
<dbReference type="EMBL" id="JAUSVO010000003">
    <property type="protein sequence ID" value="MDQ0438045.1"/>
    <property type="molecule type" value="Genomic_DNA"/>
</dbReference>
<dbReference type="InterPro" id="IPR036237">
    <property type="entry name" value="Xyl_isomerase-like_sf"/>
</dbReference>
<gene>
    <name evidence="2" type="ORF">QO014_002437</name>
</gene>
<protein>
    <submittedName>
        <fullName evidence="2">Inosose dehydratase</fullName>
        <ecNumber evidence="2">4.2.1.44</ecNumber>
    </submittedName>
</protein>
<dbReference type="Gene3D" id="3.20.20.150">
    <property type="entry name" value="Divalent-metal-dependent TIM barrel enzymes"/>
    <property type="match status" value="1"/>
</dbReference>
<dbReference type="Proteomes" id="UP001241603">
    <property type="component" value="Unassembled WGS sequence"/>
</dbReference>
<dbReference type="PANTHER" id="PTHR12110:SF41">
    <property type="entry name" value="INOSOSE DEHYDRATASE"/>
    <property type="match status" value="1"/>
</dbReference>
<keyword evidence="2" id="KW-0456">Lyase</keyword>
<dbReference type="GO" id="GO:0050114">
    <property type="term" value="F:myo-inosose-2 dehydratase activity"/>
    <property type="evidence" value="ECO:0007669"/>
    <property type="project" value="UniProtKB-EC"/>
</dbReference>
<sequence>MPAIYATDMITFYQPGFWGLSSGAELEAFAAAKPDAFWDKVMATLAETDVTGIELTFGPGSIGNVLKAFGSAKAFRETLASRGLSVVSAFMADAPAWADGADLGAIIADAEARAAFVAEAGGSLLVTGLPMRRTVGVRPPLFIDAAFMSHKAGIAHAIGEAIEKQGIRLAVHTESNSALWYERDIDLFMSLTDPRYVGLCPDSCHITLGGGDPVRVASRYDQRIILAHWKDAVGPIEENLVIDETIFLQQQRFMADFGAGVVDWSGWSKAMLATPGRDIVLLELDAARDPVAALLAGKAVVERARS</sequence>
<organism evidence="2 3">
    <name type="scientific">Kaistia dalseonensis</name>
    <dbReference type="NCBI Taxonomy" id="410840"/>
    <lineage>
        <taxon>Bacteria</taxon>
        <taxon>Pseudomonadati</taxon>
        <taxon>Pseudomonadota</taxon>
        <taxon>Alphaproteobacteria</taxon>
        <taxon>Hyphomicrobiales</taxon>
        <taxon>Kaistiaceae</taxon>
        <taxon>Kaistia</taxon>
    </lineage>
</organism>
<dbReference type="SUPFAM" id="SSF51658">
    <property type="entry name" value="Xylose isomerase-like"/>
    <property type="match status" value="1"/>
</dbReference>
<name>A0ABU0H6Y5_9HYPH</name>
<reference evidence="2 3" key="1">
    <citation type="submission" date="2023-07" db="EMBL/GenBank/DDBJ databases">
        <title>Genomic Encyclopedia of Type Strains, Phase IV (KMG-IV): sequencing the most valuable type-strain genomes for metagenomic binning, comparative biology and taxonomic classification.</title>
        <authorList>
            <person name="Goeker M."/>
        </authorList>
    </citation>
    <scope>NUCLEOTIDE SEQUENCE [LARGE SCALE GENOMIC DNA]</scope>
    <source>
        <strain evidence="2 3">B6-8</strain>
    </source>
</reference>
<feature type="domain" description="Xylose isomerase-like TIM barrel" evidence="1">
    <location>
        <begin position="44"/>
        <end position="289"/>
    </location>
</feature>
<comment type="caution">
    <text evidence="2">The sequence shown here is derived from an EMBL/GenBank/DDBJ whole genome shotgun (WGS) entry which is preliminary data.</text>
</comment>
<dbReference type="PANTHER" id="PTHR12110">
    <property type="entry name" value="HYDROXYPYRUVATE ISOMERASE"/>
    <property type="match status" value="1"/>
</dbReference>
<evidence type="ECO:0000259" key="1">
    <source>
        <dbReference type="Pfam" id="PF01261"/>
    </source>
</evidence>
<evidence type="ECO:0000313" key="3">
    <source>
        <dbReference type="Proteomes" id="UP001241603"/>
    </source>
</evidence>
<dbReference type="RefSeq" id="WP_266348963.1">
    <property type="nucleotide sequence ID" value="NZ_JAPKNG010000003.1"/>
</dbReference>